<evidence type="ECO:0000256" key="3">
    <source>
        <dbReference type="ARBA" id="ARBA00022806"/>
    </source>
</evidence>
<evidence type="ECO:0000256" key="1">
    <source>
        <dbReference type="ARBA" id="ARBA00022741"/>
    </source>
</evidence>
<dbReference type="PANTHER" id="PTHR11070:SF2">
    <property type="entry name" value="ATP-DEPENDENT DNA HELICASE SRS2"/>
    <property type="match status" value="1"/>
</dbReference>
<comment type="catalytic activity">
    <reaction evidence="6">
        <text>Couples ATP hydrolysis with the unwinding of duplex DNA by translocating in the 3'-5' direction.</text>
        <dbReference type="EC" id="5.6.2.4"/>
    </reaction>
</comment>
<feature type="domain" description="UvrD-like helicase C-terminal" evidence="9">
    <location>
        <begin position="77"/>
        <end position="246"/>
    </location>
</feature>
<dbReference type="Pfam" id="PF00580">
    <property type="entry name" value="UvrD-helicase"/>
    <property type="match status" value="1"/>
</dbReference>
<keyword evidence="4" id="KW-0067">ATP-binding</keyword>
<name>X0YNP0_9ZZZZ</name>
<evidence type="ECO:0000256" key="4">
    <source>
        <dbReference type="ARBA" id="ARBA00022840"/>
    </source>
</evidence>
<dbReference type="InterPro" id="IPR014016">
    <property type="entry name" value="UvrD-like_ATP-bd"/>
</dbReference>
<dbReference type="EMBL" id="BARS01045949">
    <property type="protein sequence ID" value="GAG38341.1"/>
    <property type="molecule type" value="Genomic_DNA"/>
</dbReference>
<dbReference type="PROSITE" id="PS51217">
    <property type="entry name" value="UVRD_HELICASE_CTER"/>
    <property type="match status" value="1"/>
</dbReference>
<dbReference type="GO" id="GO:0003677">
    <property type="term" value="F:DNA binding"/>
    <property type="evidence" value="ECO:0007669"/>
    <property type="project" value="InterPro"/>
</dbReference>
<evidence type="ECO:0000256" key="5">
    <source>
        <dbReference type="ARBA" id="ARBA00023235"/>
    </source>
</evidence>
<dbReference type="SUPFAM" id="SSF52540">
    <property type="entry name" value="P-loop containing nucleoside triphosphate hydrolases"/>
    <property type="match status" value="1"/>
</dbReference>
<evidence type="ECO:0000256" key="6">
    <source>
        <dbReference type="ARBA" id="ARBA00034617"/>
    </source>
</evidence>
<comment type="caution">
    <text evidence="10">The sequence shown here is derived from an EMBL/GenBank/DDBJ whole genome shotgun (WGS) entry which is preliminary data.</text>
</comment>
<comment type="catalytic activity">
    <reaction evidence="8">
        <text>ATP + H2O = ADP + phosphate + H(+)</text>
        <dbReference type="Rhea" id="RHEA:13065"/>
        <dbReference type="ChEBI" id="CHEBI:15377"/>
        <dbReference type="ChEBI" id="CHEBI:15378"/>
        <dbReference type="ChEBI" id="CHEBI:30616"/>
        <dbReference type="ChEBI" id="CHEBI:43474"/>
        <dbReference type="ChEBI" id="CHEBI:456216"/>
        <dbReference type="EC" id="5.6.2.4"/>
    </reaction>
</comment>
<dbReference type="InterPro" id="IPR014017">
    <property type="entry name" value="DNA_helicase_UvrD-like_C"/>
</dbReference>
<dbReference type="EC" id="5.6.2.4" evidence="7"/>
<feature type="non-terminal residue" evidence="10">
    <location>
        <position position="1"/>
    </location>
</feature>
<evidence type="ECO:0000256" key="8">
    <source>
        <dbReference type="ARBA" id="ARBA00048988"/>
    </source>
</evidence>
<keyword evidence="2" id="KW-0378">Hydrolase</keyword>
<dbReference type="GO" id="GO:0000725">
    <property type="term" value="P:recombinational repair"/>
    <property type="evidence" value="ECO:0007669"/>
    <property type="project" value="TreeGrafter"/>
</dbReference>
<sequence>TDGLQMDILRMIAGNAASTLFTVGDPKQSIYSFRGADVTIFNEFIARVNVDFKTLKKNYRSTPSLIKFVNHTFGRIMGKDDGVEPFEAQYADMKPHRENNHSCPGVEVVVFESDNADDRRRAEADFIARRVMELKEKYGFSFGDMALIMRKGTKTRPYEEMFLSKNIPFVNLTSGDPFKSAEAYDCANLLGWLCEPNDPALFCAVLLSPFFHVGHEVLHGIRLIAGSAGEIPKAFLYNEKLIHHPW</sequence>
<keyword evidence="5" id="KW-0413">Isomerase</keyword>
<evidence type="ECO:0000256" key="2">
    <source>
        <dbReference type="ARBA" id="ARBA00022801"/>
    </source>
</evidence>
<dbReference type="AlphaFoldDB" id="X0YNP0"/>
<evidence type="ECO:0000313" key="10">
    <source>
        <dbReference type="EMBL" id="GAG38341.1"/>
    </source>
</evidence>
<evidence type="ECO:0000256" key="7">
    <source>
        <dbReference type="ARBA" id="ARBA00034808"/>
    </source>
</evidence>
<dbReference type="GO" id="GO:0043138">
    <property type="term" value="F:3'-5' DNA helicase activity"/>
    <property type="evidence" value="ECO:0007669"/>
    <property type="project" value="UniProtKB-EC"/>
</dbReference>
<dbReference type="GO" id="GO:0016787">
    <property type="term" value="F:hydrolase activity"/>
    <property type="evidence" value="ECO:0007669"/>
    <property type="project" value="UniProtKB-KW"/>
</dbReference>
<feature type="non-terminal residue" evidence="10">
    <location>
        <position position="246"/>
    </location>
</feature>
<reference evidence="10" key="1">
    <citation type="journal article" date="2014" name="Front. Microbiol.">
        <title>High frequency of phylogenetically diverse reductive dehalogenase-homologous genes in deep subseafloor sedimentary metagenomes.</title>
        <authorList>
            <person name="Kawai M."/>
            <person name="Futagami T."/>
            <person name="Toyoda A."/>
            <person name="Takaki Y."/>
            <person name="Nishi S."/>
            <person name="Hori S."/>
            <person name="Arai W."/>
            <person name="Tsubouchi T."/>
            <person name="Morono Y."/>
            <person name="Uchiyama I."/>
            <person name="Ito T."/>
            <person name="Fujiyama A."/>
            <person name="Inagaki F."/>
            <person name="Takami H."/>
        </authorList>
    </citation>
    <scope>NUCLEOTIDE SEQUENCE</scope>
    <source>
        <strain evidence="10">Expedition CK06-06</strain>
    </source>
</reference>
<gene>
    <name evidence="10" type="ORF">S01H1_69230</name>
</gene>
<dbReference type="Gene3D" id="3.40.50.300">
    <property type="entry name" value="P-loop containing nucleotide triphosphate hydrolases"/>
    <property type="match status" value="2"/>
</dbReference>
<dbReference type="PANTHER" id="PTHR11070">
    <property type="entry name" value="UVRD / RECB / PCRA DNA HELICASE FAMILY MEMBER"/>
    <property type="match status" value="1"/>
</dbReference>
<protein>
    <recommendedName>
        <fullName evidence="7">DNA 3'-5' helicase</fullName>
        <ecNumber evidence="7">5.6.2.4</ecNumber>
    </recommendedName>
</protein>
<dbReference type="Pfam" id="PF13361">
    <property type="entry name" value="UvrD_C"/>
    <property type="match status" value="1"/>
</dbReference>
<accession>X0YNP0</accession>
<dbReference type="InterPro" id="IPR027417">
    <property type="entry name" value="P-loop_NTPase"/>
</dbReference>
<evidence type="ECO:0000259" key="9">
    <source>
        <dbReference type="PROSITE" id="PS51217"/>
    </source>
</evidence>
<keyword evidence="1" id="KW-0547">Nucleotide-binding</keyword>
<dbReference type="InterPro" id="IPR000212">
    <property type="entry name" value="DNA_helicase_UvrD/REP"/>
</dbReference>
<dbReference type="GO" id="GO:0005524">
    <property type="term" value="F:ATP binding"/>
    <property type="evidence" value="ECO:0007669"/>
    <property type="project" value="UniProtKB-KW"/>
</dbReference>
<proteinExistence type="predicted"/>
<organism evidence="10">
    <name type="scientific">marine sediment metagenome</name>
    <dbReference type="NCBI Taxonomy" id="412755"/>
    <lineage>
        <taxon>unclassified sequences</taxon>
        <taxon>metagenomes</taxon>
        <taxon>ecological metagenomes</taxon>
    </lineage>
</organism>
<keyword evidence="3" id="KW-0347">Helicase</keyword>